<proteinExistence type="predicted"/>
<sequence length="916" mass="104878">MIKKTLLYLLILFPALLFSQKQTQEFIHKKDSLLPGTATSVSFPVENNTSAHKVYNIGIESSTPYITPITTKDNLSIDAGEKSLYLVSLRIASEIPKGVYTLTIRGTDKNNPGNNEFVKTLEIVISEQRKLSLTGLNTPEFVKAGEKVTSTFLLKNNGNVTENLTLTCSQNTTMDIDPKLTLQPGESKIVTVSKTTDPKLGKNEYLNLNLSARSANAQNLTAYSTTRIISVNPVEDDIYYRFPVSASVSFIGMRNRGVYNNGFQGEIYGKGSLSKENRDLLEFRAVTANPVEFSAFTQYEEYFINYKNDHLFFHIGDKTYSSSFLTEFARYGRGAELRYDFKNISIGGFYNHPRFFRDIKDEFNIYTKFRFRKTAELTAGYLYKTPQKDNTGPGMGSLALDSNTHLPYLTGKLTVLKNIELQGELAYSKNNITEGTGYLLQAQANYAKISGNIMYMRASPKFAGYFNNTSNINGNLQYRFSNKFNVFASYIQDAKNFQRDTLLMAAPYRKFFQYGLNYHYMKTGNIMFYNGFQKYEDRLPQKQFNYNERFFKISIDQQIGIFQLNLEGQFGKTDNYLTGFSGNSSFYTANISFEKFKTSFNLFGSYGLTSRYLLKNQRQIYYGARITSRFTDNNYLSLFYQNNYIPEEYFKDRNLFEVLFHQRLFRNHDLDISGRYALQRGELGNKDFIFSLRYTLRMNIPIQKIAEHTTLTGHISNLGVKKNDGIRLMLGTHLSVTDKDGNFSFKNIVPGDYFLEIDRSTTDMDDISDVNLPAAVSLTNKENIFNFGLTGASSIRGHVRLNEIDKDSQPVSESLKPEKKGESIIIEASSGDQVYRKMCAIGEDLSFTYLRPGEWTVKLYRNGLNKRYKIASDNFRFTLKASETKEININITKQQTEVRYQQEAIKVEYNETKKTK</sequence>
<comment type="caution">
    <text evidence="2">The sequence shown here is derived from an EMBL/GenBank/DDBJ whole genome shotgun (WGS) entry which is preliminary data.</text>
</comment>
<protein>
    <recommendedName>
        <fullName evidence="4">Ubp3 associated protein Bre5</fullName>
    </recommendedName>
</protein>
<evidence type="ECO:0000256" key="1">
    <source>
        <dbReference type="SAM" id="SignalP"/>
    </source>
</evidence>
<evidence type="ECO:0008006" key="4">
    <source>
        <dbReference type="Google" id="ProtNLM"/>
    </source>
</evidence>
<dbReference type="Proteomes" id="UP000064412">
    <property type="component" value="Unassembled WGS sequence"/>
</dbReference>
<evidence type="ECO:0000313" key="3">
    <source>
        <dbReference type="Proteomes" id="UP000064412"/>
    </source>
</evidence>
<dbReference type="EMBL" id="LNOI01000004">
    <property type="protein sequence ID" value="KUY17449.1"/>
    <property type="molecule type" value="Genomic_DNA"/>
</dbReference>
<evidence type="ECO:0000313" key="2">
    <source>
        <dbReference type="EMBL" id="KUY17449.1"/>
    </source>
</evidence>
<reference evidence="2 3" key="1">
    <citation type="submission" date="2015-11" db="EMBL/GenBank/DDBJ databases">
        <authorList>
            <person name="Nicholson A.C."/>
            <person name="Humrighouse B.W."/>
            <person name="Graziano J."/>
            <person name="Lasker B."/>
            <person name="Whitney A.M."/>
            <person name="Mcquiston J.R."/>
        </authorList>
    </citation>
    <scope>NUCLEOTIDE SEQUENCE [LARGE SCALE GENOMIC DNA]</scope>
    <source>
        <strain evidence="2 3">G4071</strain>
    </source>
</reference>
<keyword evidence="1" id="KW-0732">Signal</keyword>
<accession>A0ABD4DJY9</accession>
<dbReference type="RefSeq" id="WP_059345391.1">
    <property type="nucleotide sequence ID" value="NZ_CP140570.1"/>
</dbReference>
<dbReference type="AlphaFoldDB" id="A0ABD4DJY9"/>
<gene>
    <name evidence="2" type="ORF">ATB95_13960</name>
</gene>
<feature type="signal peptide" evidence="1">
    <location>
        <begin position="1"/>
        <end position="23"/>
    </location>
</feature>
<dbReference type="SUPFAM" id="SSF117074">
    <property type="entry name" value="Hypothetical protein PA1324"/>
    <property type="match status" value="1"/>
</dbReference>
<name>A0ABD4DJY9_ELIMR</name>
<organism evidence="2 3">
    <name type="scientific">Elizabethkingia miricola</name>
    <name type="common">Chryseobacterium miricola</name>
    <dbReference type="NCBI Taxonomy" id="172045"/>
    <lineage>
        <taxon>Bacteria</taxon>
        <taxon>Pseudomonadati</taxon>
        <taxon>Bacteroidota</taxon>
        <taxon>Flavobacteriia</taxon>
        <taxon>Flavobacteriales</taxon>
        <taxon>Weeksellaceae</taxon>
        <taxon>Elizabethkingia</taxon>
    </lineage>
</organism>
<feature type="chain" id="PRO_5044803522" description="Ubp3 associated protein Bre5" evidence="1">
    <location>
        <begin position="24"/>
        <end position="916"/>
    </location>
</feature>